<dbReference type="GO" id="GO:0008270">
    <property type="term" value="F:zinc ion binding"/>
    <property type="evidence" value="ECO:0007669"/>
    <property type="project" value="UniProtKB-KW"/>
</dbReference>
<dbReference type="InterPro" id="IPR000219">
    <property type="entry name" value="DH_dom"/>
</dbReference>
<dbReference type="Gene3D" id="1.20.900.10">
    <property type="entry name" value="Dbl homology (DH) domain"/>
    <property type="match status" value="1"/>
</dbReference>
<dbReference type="Proteomes" id="UP001529510">
    <property type="component" value="Unassembled WGS sequence"/>
</dbReference>
<sequence length="86" mass="9956">LIQTEFNHVRTLRIMEGVFRRGMLEEVLMEMGVVHAIFPCLDQLLSIHSNFLSQLLQRRNNSLAPSSTRNFTIQKLGDILVEQVNF</sequence>
<dbReference type="InterPro" id="IPR035899">
    <property type="entry name" value="DBL_dom_sf"/>
</dbReference>
<feature type="domain" description="DH" evidence="2">
    <location>
        <begin position="1"/>
        <end position="86"/>
    </location>
</feature>
<keyword evidence="1" id="KW-0863">Zinc-finger</keyword>
<protein>
    <recommendedName>
        <fullName evidence="2">DH domain-containing protein</fullName>
    </recommendedName>
</protein>
<evidence type="ECO:0000256" key="1">
    <source>
        <dbReference type="ARBA" id="ARBA00022771"/>
    </source>
</evidence>
<proteinExistence type="predicted"/>
<keyword evidence="4" id="KW-1185">Reference proteome</keyword>
<reference evidence="3 4" key="1">
    <citation type="submission" date="2024-05" db="EMBL/GenBank/DDBJ databases">
        <title>Genome sequencing and assembly of Indian major carp, Cirrhinus mrigala (Hamilton, 1822).</title>
        <authorList>
            <person name="Mohindra V."/>
            <person name="Chowdhury L.M."/>
            <person name="Lal K."/>
            <person name="Jena J.K."/>
        </authorList>
    </citation>
    <scope>NUCLEOTIDE SEQUENCE [LARGE SCALE GENOMIC DNA]</scope>
    <source>
        <strain evidence="3">CM1030</strain>
        <tissue evidence="3">Blood</tissue>
    </source>
</reference>
<keyword evidence="1" id="KW-0862">Zinc</keyword>
<dbReference type="PROSITE" id="PS50010">
    <property type="entry name" value="DH_2"/>
    <property type="match status" value="1"/>
</dbReference>
<dbReference type="SUPFAM" id="SSF48065">
    <property type="entry name" value="DBL homology domain (DH-domain)"/>
    <property type="match status" value="1"/>
</dbReference>
<accession>A0ABD0PGZ4</accession>
<evidence type="ECO:0000313" key="3">
    <source>
        <dbReference type="EMBL" id="KAL0173030.1"/>
    </source>
</evidence>
<comment type="caution">
    <text evidence="3">The sequence shown here is derived from an EMBL/GenBank/DDBJ whole genome shotgun (WGS) entry which is preliminary data.</text>
</comment>
<dbReference type="AlphaFoldDB" id="A0ABD0PGZ4"/>
<name>A0ABD0PGZ4_CIRMR</name>
<gene>
    <name evidence="3" type="ORF">M9458_033341</name>
</gene>
<dbReference type="EMBL" id="JAMKFB020000016">
    <property type="protein sequence ID" value="KAL0173030.1"/>
    <property type="molecule type" value="Genomic_DNA"/>
</dbReference>
<organism evidence="3 4">
    <name type="scientific">Cirrhinus mrigala</name>
    <name type="common">Mrigala</name>
    <dbReference type="NCBI Taxonomy" id="683832"/>
    <lineage>
        <taxon>Eukaryota</taxon>
        <taxon>Metazoa</taxon>
        <taxon>Chordata</taxon>
        <taxon>Craniata</taxon>
        <taxon>Vertebrata</taxon>
        <taxon>Euteleostomi</taxon>
        <taxon>Actinopterygii</taxon>
        <taxon>Neopterygii</taxon>
        <taxon>Teleostei</taxon>
        <taxon>Ostariophysi</taxon>
        <taxon>Cypriniformes</taxon>
        <taxon>Cyprinidae</taxon>
        <taxon>Labeoninae</taxon>
        <taxon>Labeonini</taxon>
        <taxon>Cirrhinus</taxon>
    </lineage>
</organism>
<evidence type="ECO:0000259" key="2">
    <source>
        <dbReference type="PROSITE" id="PS50010"/>
    </source>
</evidence>
<dbReference type="Pfam" id="PF00621">
    <property type="entry name" value="RhoGEF"/>
    <property type="match status" value="1"/>
</dbReference>
<dbReference type="InterPro" id="IPR051632">
    <property type="entry name" value="Rho_GEF"/>
</dbReference>
<evidence type="ECO:0000313" key="4">
    <source>
        <dbReference type="Proteomes" id="UP001529510"/>
    </source>
</evidence>
<dbReference type="PANTHER" id="PTHR13944:SF20">
    <property type="entry name" value="RHO GUANINE NUCLEOTIDE EXCHANGE FACTOR 2"/>
    <property type="match status" value="1"/>
</dbReference>
<keyword evidence="1" id="KW-0479">Metal-binding</keyword>
<feature type="non-terminal residue" evidence="3">
    <location>
        <position position="1"/>
    </location>
</feature>
<dbReference type="PANTHER" id="PTHR13944">
    <property type="entry name" value="AGAP007712-PA"/>
    <property type="match status" value="1"/>
</dbReference>